<evidence type="ECO:0000313" key="2">
    <source>
        <dbReference type="Proteomes" id="UP001057402"/>
    </source>
</evidence>
<keyword evidence="2" id="KW-1185">Reference proteome</keyword>
<dbReference type="Proteomes" id="UP001057402">
    <property type="component" value="Chromosome 6"/>
</dbReference>
<protein>
    <submittedName>
        <fullName evidence="1">Uncharacterized protein</fullName>
    </submittedName>
</protein>
<accession>A0ACB9QGD6</accession>
<reference evidence="2" key="1">
    <citation type="journal article" date="2023" name="Front. Plant Sci.">
        <title>Chromosomal-level genome assembly of Melastoma candidum provides insights into trichome evolution.</title>
        <authorList>
            <person name="Zhong Y."/>
            <person name="Wu W."/>
            <person name="Sun C."/>
            <person name="Zou P."/>
            <person name="Liu Y."/>
            <person name="Dai S."/>
            <person name="Zhou R."/>
        </authorList>
    </citation>
    <scope>NUCLEOTIDE SEQUENCE [LARGE SCALE GENOMIC DNA]</scope>
</reference>
<organism evidence="1 2">
    <name type="scientific">Melastoma candidum</name>
    <dbReference type="NCBI Taxonomy" id="119954"/>
    <lineage>
        <taxon>Eukaryota</taxon>
        <taxon>Viridiplantae</taxon>
        <taxon>Streptophyta</taxon>
        <taxon>Embryophyta</taxon>
        <taxon>Tracheophyta</taxon>
        <taxon>Spermatophyta</taxon>
        <taxon>Magnoliopsida</taxon>
        <taxon>eudicotyledons</taxon>
        <taxon>Gunneridae</taxon>
        <taxon>Pentapetalae</taxon>
        <taxon>rosids</taxon>
        <taxon>malvids</taxon>
        <taxon>Myrtales</taxon>
        <taxon>Melastomataceae</taxon>
        <taxon>Melastomatoideae</taxon>
        <taxon>Melastomateae</taxon>
        <taxon>Melastoma</taxon>
    </lineage>
</organism>
<proteinExistence type="predicted"/>
<name>A0ACB9QGD6_9MYRT</name>
<gene>
    <name evidence="1" type="ORF">MLD38_021731</name>
</gene>
<dbReference type="EMBL" id="CM042885">
    <property type="protein sequence ID" value="KAI4365773.1"/>
    <property type="molecule type" value="Genomic_DNA"/>
</dbReference>
<comment type="caution">
    <text evidence="1">The sequence shown here is derived from an EMBL/GenBank/DDBJ whole genome shotgun (WGS) entry which is preliminary data.</text>
</comment>
<evidence type="ECO:0000313" key="1">
    <source>
        <dbReference type="EMBL" id="KAI4365773.1"/>
    </source>
</evidence>
<sequence length="229" mass="25526">MGSGGIGSSWDGTLSVSEFRAAAVAFADRWRISGSSLPPWSWVPVDEQHRWLSRQVDGFLSMENVCMMRSAGDRDAAAEEMGPCGLDEPVDVATLVPRGGSDSDVNRCDLNIIYSHSYRLPVLYFRVYSSDGQPLALCDFERHLPSDSVEAIVGSKWTFITQEEHPYLKRPWYKLHPCGTSEWVKLLLLSDTSVATRDDAVDLYLLSWFSVVGRVIGVSIPFETTRSLD</sequence>